<comment type="caution">
    <text evidence="1">The sequence shown here is derived from an EMBL/GenBank/DDBJ whole genome shotgun (WGS) entry which is preliminary data.</text>
</comment>
<accession>A0A916TCE1</accession>
<dbReference type="RefSeq" id="WP_188838171.1">
    <property type="nucleotide sequence ID" value="NZ_BMHI01000005.1"/>
</dbReference>
<evidence type="ECO:0000313" key="1">
    <source>
        <dbReference type="EMBL" id="GGB39963.1"/>
    </source>
</evidence>
<sequence>MIERSRRSKNGTKLLVQFTDEELALFGAEHPVVDAPYLSGLDEAQRQLAVQVAYRSLCSHGAVAVNGGTGMELPESVVTMLQVRSSAKVALLISKSTGDIGVLRYHHFGADVVVIEDVTDDGAHQFRLISHDELPDEIDAFCAVDGAADGHGASLTLTADSFASGRLARDLWGEGVAQFDATVWRATSDGSDGQLLLGFLLGTSGSWSSRRVLAPLEGGEQLVQVEPVQARQVGDLIIKELLSEEGTDLIPDEWHLMRT</sequence>
<dbReference type="Proteomes" id="UP000636793">
    <property type="component" value="Unassembled WGS sequence"/>
</dbReference>
<dbReference type="AlphaFoldDB" id="A0A916TCE1"/>
<name>A0A916TCE1_9MICO</name>
<gene>
    <name evidence="1" type="ORF">GCM10011492_33470</name>
</gene>
<proteinExistence type="predicted"/>
<keyword evidence="2" id="KW-1185">Reference proteome</keyword>
<evidence type="ECO:0000313" key="2">
    <source>
        <dbReference type="Proteomes" id="UP000636793"/>
    </source>
</evidence>
<dbReference type="EMBL" id="BMHI01000005">
    <property type="protein sequence ID" value="GGB39963.1"/>
    <property type="molecule type" value="Genomic_DNA"/>
</dbReference>
<organism evidence="1 2">
    <name type="scientific">Flexivirga endophytica</name>
    <dbReference type="NCBI Taxonomy" id="1849103"/>
    <lineage>
        <taxon>Bacteria</taxon>
        <taxon>Bacillati</taxon>
        <taxon>Actinomycetota</taxon>
        <taxon>Actinomycetes</taxon>
        <taxon>Micrococcales</taxon>
        <taxon>Dermacoccaceae</taxon>
        <taxon>Flexivirga</taxon>
    </lineage>
</organism>
<reference evidence="1" key="1">
    <citation type="journal article" date="2014" name="Int. J. Syst. Evol. Microbiol.">
        <title>Complete genome sequence of Corynebacterium casei LMG S-19264T (=DSM 44701T), isolated from a smear-ripened cheese.</title>
        <authorList>
            <consortium name="US DOE Joint Genome Institute (JGI-PGF)"/>
            <person name="Walter F."/>
            <person name="Albersmeier A."/>
            <person name="Kalinowski J."/>
            <person name="Ruckert C."/>
        </authorList>
    </citation>
    <scope>NUCLEOTIDE SEQUENCE</scope>
    <source>
        <strain evidence="1">CGMCC 1.15085</strain>
    </source>
</reference>
<reference evidence="1" key="2">
    <citation type="submission" date="2020-09" db="EMBL/GenBank/DDBJ databases">
        <authorList>
            <person name="Sun Q."/>
            <person name="Zhou Y."/>
        </authorList>
    </citation>
    <scope>NUCLEOTIDE SEQUENCE</scope>
    <source>
        <strain evidence="1">CGMCC 1.15085</strain>
    </source>
</reference>
<protein>
    <submittedName>
        <fullName evidence="1">Uncharacterized protein</fullName>
    </submittedName>
</protein>